<evidence type="ECO:0000256" key="2">
    <source>
        <dbReference type="ARBA" id="ARBA00022490"/>
    </source>
</evidence>
<dbReference type="AlphaFoldDB" id="A0A176RU99"/>
<dbReference type="PANTHER" id="PTHR45783:SF3">
    <property type="entry name" value="KINESIN LIGHT CHAIN"/>
    <property type="match status" value="1"/>
</dbReference>
<keyword evidence="6" id="KW-1185">Reference proteome</keyword>
<evidence type="ECO:0000256" key="1">
    <source>
        <dbReference type="ARBA" id="ARBA00004496"/>
    </source>
</evidence>
<evidence type="ECO:0000256" key="3">
    <source>
        <dbReference type="ARBA" id="ARBA00022737"/>
    </source>
</evidence>
<dbReference type="PANTHER" id="PTHR45783">
    <property type="entry name" value="KINESIN LIGHT CHAIN"/>
    <property type="match status" value="1"/>
</dbReference>
<sequence length="67" mass="8010">MGKEHPDTAISLWWLAICFERNKNYKEAESYYQRALSIFEKVFGAKHFHTVRVLKYLEICRAKMKGK</sequence>
<dbReference type="Gene3D" id="1.25.40.10">
    <property type="entry name" value="Tetratricopeptide repeat domain"/>
    <property type="match status" value="1"/>
</dbReference>
<evidence type="ECO:0000256" key="4">
    <source>
        <dbReference type="ARBA" id="ARBA00022803"/>
    </source>
</evidence>
<dbReference type="SUPFAM" id="SSF48452">
    <property type="entry name" value="TPR-like"/>
    <property type="match status" value="1"/>
</dbReference>
<evidence type="ECO:0000313" key="6">
    <source>
        <dbReference type="Proteomes" id="UP000076962"/>
    </source>
</evidence>
<protein>
    <submittedName>
        <fullName evidence="5">TPR repeat-containing protein</fullName>
    </submittedName>
</protein>
<accession>A0A176RU99</accession>
<comment type="subcellular location">
    <subcellularLocation>
        <location evidence="1">Cytoplasm</location>
    </subcellularLocation>
</comment>
<dbReference type="GO" id="GO:0005737">
    <property type="term" value="C:cytoplasm"/>
    <property type="evidence" value="ECO:0007669"/>
    <property type="project" value="UniProtKB-SubCell"/>
</dbReference>
<gene>
    <name evidence="5" type="ORF">THIOM_005064</name>
</gene>
<dbReference type="GO" id="GO:0007018">
    <property type="term" value="P:microtubule-based movement"/>
    <property type="evidence" value="ECO:0007669"/>
    <property type="project" value="TreeGrafter"/>
</dbReference>
<comment type="caution">
    <text evidence="5">The sequence shown here is derived from an EMBL/GenBank/DDBJ whole genome shotgun (WGS) entry which is preliminary data.</text>
</comment>
<proteinExistence type="predicted"/>
<keyword evidence="4" id="KW-0802">TPR repeat</keyword>
<dbReference type="EMBL" id="LUTY01002853">
    <property type="protein sequence ID" value="OAD19311.1"/>
    <property type="molecule type" value="Genomic_DNA"/>
</dbReference>
<dbReference type="GO" id="GO:0019894">
    <property type="term" value="F:kinesin binding"/>
    <property type="evidence" value="ECO:0007669"/>
    <property type="project" value="TreeGrafter"/>
</dbReference>
<keyword evidence="3" id="KW-0677">Repeat</keyword>
<evidence type="ECO:0000313" key="5">
    <source>
        <dbReference type="EMBL" id="OAD19311.1"/>
    </source>
</evidence>
<organism evidence="5 6">
    <name type="scientific">Candidatus Thiomargarita nelsonii</name>
    <dbReference type="NCBI Taxonomy" id="1003181"/>
    <lineage>
        <taxon>Bacteria</taxon>
        <taxon>Pseudomonadati</taxon>
        <taxon>Pseudomonadota</taxon>
        <taxon>Gammaproteobacteria</taxon>
        <taxon>Thiotrichales</taxon>
        <taxon>Thiotrichaceae</taxon>
        <taxon>Thiomargarita</taxon>
    </lineage>
</organism>
<reference evidence="5 6" key="1">
    <citation type="submission" date="2016-05" db="EMBL/GenBank/DDBJ databases">
        <title>Single-cell genome of chain-forming Candidatus Thiomargarita nelsonii and comparison to other large sulfur-oxidizing bacteria.</title>
        <authorList>
            <person name="Winkel M."/>
            <person name="Salman V."/>
            <person name="Woyke T."/>
            <person name="Schulz-Vogt H."/>
            <person name="Richter M."/>
            <person name="Flood B."/>
            <person name="Bailey J."/>
            <person name="Amann R."/>
            <person name="Mussmann M."/>
        </authorList>
    </citation>
    <scope>NUCLEOTIDE SEQUENCE [LARGE SCALE GENOMIC DNA]</scope>
    <source>
        <strain evidence="5 6">THI036</strain>
    </source>
</reference>
<dbReference type="Proteomes" id="UP000076962">
    <property type="component" value="Unassembled WGS sequence"/>
</dbReference>
<dbReference type="PATRIC" id="fig|1003181.4.peg.6696"/>
<dbReference type="Pfam" id="PF13424">
    <property type="entry name" value="TPR_12"/>
    <property type="match status" value="1"/>
</dbReference>
<dbReference type="InterPro" id="IPR011990">
    <property type="entry name" value="TPR-like_helical_dom_sf"/>
</dbReference>
<dbReference type="GO" id="GO:0005871">
    <property type="term" value="C:kinesin complex"/>
    <property type="evidence" value="ECO:0007669"/>
    <property type="project" value="InterPro"/>
</dbReference>
<keyword evidence="2" id="KW-0963">Cytoplasm</keyword>
<name>A0A176RU99_9GAMM</name>
<dbReference type="InterPro" id="IPR002151">
    <property type="entry name" value="Kinesin_light"/>
</dbReference>